<feature type="transmembrane region" description="Helical" evidence="1">
    <location>
        <begin position="44"/>
        <end position="69"/>
    </location>
</feature>
<feature type="transmembrane region" description="Helical" evidence="1">
    <location>
        <begin position="90"/>
        <end position="112"/>
    </location>
</feature>
<keyword evidence="1" id="KW-0812">Transmembrane</keyword>
<accession>A0ABU7LJM6</accession>
<dbReference type="Proteomes" id="UP001336020">
    <property type="component" value="Unassembled WGS sequence"/>
</dbReference>
<evidence type="ECO:0000313" key="4">
    <source>
        <dbReference type="Proteomes" id="UP001336020"/>
    </source>
</evidence>
<reference evidence="3 4" key="1">
    <citation type="submission" date="2023-07" db="EMBL/GenBank/DDBJ databases">
        <authorList>
            <person name="Girao M."/>
            <person name="Carvalho M.F."/>
        </authorList>
    </citation>
    <scope>NUCLEOTIDE SEQUENCE [LARGE SCALE GENOMIC DNA]</scope>
    <source>
        <strain evidence="3 4">YIM65754</strain>
    </source>
</reference>
<feature type="signal peptide" evidence="2">
    <location>
        <begin position="1"/>
        <end position="18"/>
    </location>
</feature>
<dbReference type="EMBL" id="JAUTXY010000021">
    <property type="protein sequence ID" value="MEE2061755.1"/>
    <property type="molecule type" value="Genomic_DNA"/>
</dbReference>
<evidence type="ECO:0000256" key="2">
    <source>
        <dbReference type="SAM" id="SignalP"/>
    </source>
</evidence>
<proteinExistence type="predicted"/>
<comment type="caution">
    <text evidence="3">The sequence shown here is derived from an EMBL/GenBank/DDBJ whole genome shotgun (WGS) entry which is preliminary data.</text>
</comment>
<protein>
    <recommendedName>
        <fullName evidence="5">Interferon-induced transmembrane protein</fullName>
    </recommendedName>
</protein>
<keyword evidence="4" id="KW-1185">Reference proteome</keyword>
<name>A0ABU7LJM6_9NOCA</name>
<keyword evidence="1" id="KW-1133">Transmembrane helix</keyword>
<gene>
    <name evidence="3" type="ORF">Q7514_29950</name>
</gene>
<feature type="chain" id="PRO_5046591328" description="Interferon-induced transmembrane protein" evidence="2">
    <location>
        <begin position="19"/>
        <end position="115"/>
    </location>
</feature>
<evidence type="ECO:0008006" key="5">
    <source>
        <dbReference type="Google" id="ProtNLM"/>
    </source>
</evidence>
<keyword evidence="2" id="KW-0732">Signal</keyword>
<organism evidence="3 4">
    <name type="scientific">Rhodococcus artemisiae</name>
    <dbReference type="NCBI Taxonomy" id="714159"/>
    <lineage>
        <taxon>Bacteria</taxon>
        <taxon>Bacillati</taxon>
        <taxon>Actinomycetota</taxon>
        <taxon>Actinomycetes</taxon>
        <taxon>Mycobacteriales</taxon>
        <taxon>Nocardiaceae</taxon>
        <taxon>Rhodococcus</taxon>
    </lineage>
</organism>
<sequence>MTSAMVGMLLLTAGIASAQGAENPLDGITPNLDVFGGALNDVWARVIAGIWAAVLGAAGINLMTALYKIRKARAGGYQSELSDSMDAAKTAAVAFGAVAAAGVIMGAILFVVNGS</sequence>
<keyword evidence="1" id="KW-0472">Membrane</keyword>
<evidence type="ECO:0000256" key="1">
    <source>
        <dbReference type="SAM" id="Phobius"/>
    </source>
</evidence>
<evidence type="ECO:0000313" key="3">
    <source>
        <dbReference type="EMBL" id="MEE2061755.1"/>
    </source>
</evidence>
<dbReference type="RefSeq" id="WP_330136896.1">
    <property type="nucleotide sequence ID" value="NZ_JAUTXY010000021.1"/>
</dbReference>